<evidence type="ECO:0000259" key="4">
    <source>
        <dbReference type="PROSITE" id="PS51462"/>
    </source>
</evidence>
<keyword evidence="6" id="KW-1185">Reference proteome</keyword>
<dbReference type="InterPro" id="IPR020084">
    <property type="entry name" value="NUDIX_hydrolase_CS"/>
</dbReference>
<dbReference type="InterPro" id="IPR000086">
    <property type="entry name" value="NUDIX_hydrolase_dom"/>
</dbReference>
<dbReference type="PANTHER" id="PTHR43046:SF2">
    <property type="entry name" value="8-OXO-DGTP DIPHOSPHATASE-RELATED"/>
    <property type="match status" value="1"/>
</dbReference>
<name>A0A379ARY9_AVIAV</name>
<dbReference type="EMBL" id="UGSP01000001">
    <property type="protein sequence ID" value="SUB23873.1"/>
    <property type="molecule type" value="Genomic_DNA"/>
</dbReference>
<dbReference type="AlphaFoldDB" id="A0A379ARY9"/>
<dbReference type="CDD" id="cd04690">
    <property type="entry name" value="NUDIX_Hydrolase"/>
    <property type="match status" value="1"/>
</dbReference>
<comment type="similarity">
    <text evidence="3">Belongs to the Nudix hydrolase family.</text>
</comment>
<reference evidence="5 6" key="1">
    <citation type="submission" date="2018-06" db="EMBL/GenBank/DDBJ databases">
        <authorList>
            <consortium name="Pathogen Informatics"/>
            <person name="Doyle S."/>
        </authorList>
    </citation>
    <scope>NUCLEOTIDE SEQUENCE [LARGE SCALE GENOMIC DNA]</scope>
    <source>
        <strain evidence="6">NCTC 11297</strain>
    </source>
</reference>
<accession>A0A379ARY9</accession>
<evidence type="ECO:0000256" key="3">
    <source>
        <dbReference type="RuleBase" id="RU003476"/>
    </source>
</evidence>
<comment type="cofactor">
    <cofactor evidence="1">
        <name>Mg(2+)</name>
        <dbReference type="ChEBI" id="CHEBI:18420"/>
    </cofactor>
</comment>
<dbReference type="PRINTS" id="PR00502">
    <property type="entry name" value="NUDIXFAMILY"/>
</dbReference>
<dbReference type="GO" id="GO:0016787">
    <property type="term" value="F:hydrolase activity"/>
    <property type="evidence" value="ECO:0007669"/>
    <property type="project" value="UniProtKB-KW"/>
</dbReference>
<dbReference type="Pfam" id="PF00293">
    <property type="entry name" value="NUDIX"/>
    <property type="match status" value="1"/>
</dbReference>
<dbReference type="Gene3D" id="3.90.79.10">
    <property type="entry name" value="Nucleoside Triphosphate Pyrophosphohydrolase"/>
    <property type="match status" value="1"/>
</dbReference>
<keyword evidence="2 3" id="KW-0378">Hydrolase</keyword>
<proteinExistence type="inferred from homology"/>
<gene>
    <name evidence="5" type="ORF">NCTC11297_00888</name>
</gene>
<sequence length="133" mass="15189">MKTQIDKLAWLYIKDKQVLMARSKGKEKFYLPGGKREQGESDQQALMREIKEELGIDLIENSLQRIGAFSAQADGKNMDCVVTLTCYKGDFIGDYRPESEIAELAWIGYQDKEKCSLATQKVLEYLKQKGTLE</sequence>
<dbReference type="Proteomes" id="UP000255098">
    <property type="component" value="Unassembled WGS sequence"/>
</dbReference>
<dbReference type="PROSITE" id="PS00893">
    <property type="entry name" value="NUDIX_BOX"/>
    <property type="match status" value="1"/>
</dbReference>
<evidence type="ECO:0000313" key="5">
    <source>
        <dbReference type="EMBL" id="SUB23873.1"/>
    </source>
</evidence>
<feature type="domain" description="Nudix hydrolase" evidence="4">
    <location>
        <begin position="2"/>
        <end position="130"/>
    </location>
</feature>
<evidence type="ECO:0000256" key="1">
    <source>
        <dbReference type="ARBA" id="ARBA00001946"/>
    </source>
</evidence>
<evidence type="ECO:0000313" key="6">
    <source>
        <dbReference type="Proteomes" id="UP000255098"/>
    </source>
</evidence>
<dbReference type="PROSITE" id="PS51462">
    <property type="entry name" value="NUDIX"/>
    <property type="match status" value="1"/>
</dbReference>
<evidence type="ECO:0000256" key="2">
    <source>
        <dbReference type="ARBA" id="ARBA00022801"/>
    </source>
</evidence>
<protein>
    <submittedName>
        <fullName evidence="5">Mutator mutT protein</fullName>
    </submittedName>
</protein>
<dbReference type="PANTHER" id="PTHR43046">
    <property type="entry name" value="GDP-MANNOSE MANNOSYL HYDROLASE"/>
    <property type="match status" value="1"/>
</dbReference>
<dbReference type="RefSeq" id="WP_115249162.1">
    <property type="nucleotide sequence ID" value="NZ_JBMMGF010000028.1"/>
</dbReference>
<dbReference type="GeneID" id="300133103"/>
<dbReference type="InterPro" id="IPR015797">
    <property type="entry name" value="NUDIX_hydrolase-like_dom_sf"/>
</dbReference>
<dbReference type="SUPFAM" id="SSF55811">
    <property type="entry name" value="Nudix"/>
    <property type="match status" value="1"/>
</dbReference>
<organism evidence="5 6">
    <name type="scientific">Avibacterium avium</name>
    <name type="common">Pasteurella avium</name>
    <dbReference type="NCBI Taxonomy" id="751"/>
    <lineage>
        <taxon>Bacteria</taxon>
        <taxon>Pseudomonadati</taxon>
        <taxon>Pseudomonadota</taxon>
        <taxon>Gammaproteobacteria</taxon>
        <taxon>Pasteurellales</taxon>
        <taxon>Pasteurellaceae</taxon>
        <taxon>Avibacterium</taxon>
    </lineage>
</organism>
<dbReference type="InterPro" id="IPR020476">
    <property type="entry name" value="Nudix_hydrolase"/>
</dbReference>